<reference evidence="2" key="1">
    <citation type="journal article" date="2019" name="Int. J. Syst. Evol. Microbiol.">
        <title>The Global Catalogue of Microorganisms (GCM) 10K type strain sequencing project: providing services to taxonomists for standard genome sequencing and annotation.</title>
        <authorList>
            <consortium name="The Broad Institute Genomics Platform"/>
            <consortium name="The Broad Institute Genome Sequencing Center for Infectious Disease"/>
            <person name="Wu L."/>
            <person name="Ma J."/>
        </authorList>
    </citation>
    <scope>NUCLEOTIDE SEQUENCE [LARGE SCALE GENOMIC DNA]</scope>
    <source>
        <strain evidence="2">KCTC 22558</strain>
    </source>
</reference>
<dbReference type="Pfam" id="PF07793">
    <property type="entry name" value="DUF1631"/>
    <property type="match status" value="1"/>
</dbReference>
<protein>
    <recommendedName>
        <fullName evidence="3">DUF1631 family protein</fullName>
    </recommendedName>
</protein>
<gene>
    <name evidence="1" type="ORF">GCM10008101_21420</name>
</gene>
<evidence type="ECO:0000313" key="1">
    <source>
        <dbReference type="EMBL" id="GGZ66994.1"/>
    </source>
</evidence>
<dbReference type="Proteomes" id="UP000643403">
    <property type="component" value="Unassembled WGS sequence"/>
</dbReference>
<sequence>MIGQFPDEGIEARMDPARVLEALKRLAVERLGTFPTVLYVGAERELKEAGPDAYHELAGVNVLRARSASDTMTFRQQIAQAFEEFRNPFIRAGLTLGLIDEEEIDLHLQAQALTEILDKRYETQLQALRTQMEELTLAMRVPAGPNPISPSKLCTMLIASIGNAGISEPLGRVLFRQFQQQLVPLLDSLYPNAGAVLNRAGYGLSAWAPATLAKFEREEAPAAAALQETPAPLSTDTAPVAPIATHAPQAPAYGASAGYGAPSHPQMPQAPLARALGDGLGGHRHSTELEPLREQLRLWRMERQHGGVRTLTQAPVGLQYGMPGVAPPSAGAFGVPGAIGGSAMGAAPVLREFQPRELASIASVLQAEPPDIFARALGVNGKLSDAIRGYLAEGARRMGLHPEYTALSPDDEDAVDMVALLFESLFRTHALQERARRVYARLVLPYLKVAINDDSMFVEREHPARRLLDALTEACEDNNGATPQERELLERASAVSQRIVAEFNEDLSVFEMAHAEMEELLSQQRRRVELQEQRAAKASYGRERLAQARSRADMVLQRRLAQTALTQAVGDFLITPWRHHLVQTLLRDGEDSVRFREAIAMGDALAQADALAARADGDALVRQLLDLEVPLTECLASSGLDATAASHGLAGIVRGLADPDAPRRVRAMPAPVRDEPEQETRLWLAGGTDTVQADPQWIARIRRLEVGAWVRLSDAQGEPISAKVAWVSPLTSRLLLVNRRGMRVLAASIEELAVLGAEGRLTLATGQSPFEAAMEQLQQQLRSVVGAN</sequence>
<proteinExistence type="predicted"/>
<dbReference type="RefSeq" id="WP_189449775.1">
    <property type="nucleotide sequence ID" value="NZ_BMXY01000003.1"/>
</dbReference>
<keyword evidence="2" id="KW-1185">Reference proteome</keyword>
<evidence type="ECO:0000313" key="2">
    <source>
        <dbReference type="Proteomes" id="UP000643403"/>
    </source>
</evidence>
<dbReference type="EMBL" id="BMXY01000003">
    <property type="protein sequence ID" value="GGZ66994.1"/>
    <property type="molecule type" value="Genomic_DNA"/>
</dbReference>
<comment type="caution">
    <text evidence="1">The sequence shown here is derived from an EMBL/GenBank/DDBJ whole genome shotgun (WGS) entry which is preliminary data.</text>
</comment>
<dbReference type="InterPro" id="IPR012434">
    <property type="entry name" value="DUF1631"/>
</dbReference>
<name>A0ABQ3C9W4_9GAMM</name>
<evidence type="ECO:0008006" key="3">
    <source>
        <dbReference type="Google" id="ProtNLM"/>
    </source>
</evidence>
<organism evidence="1 2">
    <name type="scientific">Cognatilysobacter xinjiangensis</name>
    <dbReference type="NCBI Taxonomy" id="546892"/>
    <lineage>
        <taxon>Bacteria</taxon>
        <taxon>Pseudomonadati</taxon>
        <taxon>Pseudomonadota</taxon>
        <taxon>Gammaproteobacteria</taxon>
        <taxon>Lysobacterales</taxon>
        <taxon>Lysobacteraceae</taxon>
        <taxon>Cognatilysobacter</taxon>
    </lineage>
</organism>
<accession>A0ABQ3C9W4</accession>